<sequence length="161" mass="18026">MIGVGFNPMIKALITFVPQLLHQAVMYEIDDAKRTCKKSPLKADFQPLKIPQNAFRISQTQVGSSSVPGQGLLVNNWSGKLPDKSGEEAHVGIRTSMISQYSETWSKVGDMLWMHFFDNVIGITNPNLLEPPEFCAGAVMDMEAEPRNYLILFYSAFLKEN</sequence>
<reference evidence="2" key="1">
    <citation type="submission" date="2025-08" db="UniProtKB">
        <authorList>
            <consortium name="Ensembl"/>
        </authorList>
    </citation>
    <scope>IDENTIFICATION</scope>
</reference>
<dbReference type="Pfam" id="PF00811">
    <property type="entry name" value="Ependymin"/>
    <property type="match status" value="1"/>
</dbReference>
<reference evidence="2" key="2">
    <citation type="submission" date="2025-09" db="UniProtKB">
        <authorList>
            <consortium name="Ensembl"/>
        </authorList>
    </citation>
    <scope>IDENTIFICATION</scope>
</reference>
<dbReference type="Proteomes" id="UP000694383">
    <property type="component" value="Unplaced"/>
</dbReference>
<dbReference type="Ensembl" id="ENSOSIT00000027136.1">
    <property type="protein sequence ID" value="ENSOSIP00000025730.1"/>
    <property type="gene ID" value="ENSOSIG00000013491.1"/>
</dbReference>
<keyword evidence="3" id="KW-1185">Reference proteome</keyword>
<proteinExistence type="inferred from homology"/>
<dbReference type="GO" id="GO:0005509">
    <property type="term" value="F:calcium ion binding"/>
    <property type="evidence" value="ECO:0007669"/>
    <property type="project" value="InterPro"/>
</dbReference>
<organism evidence="2 3">
    <name type="scientific">Oryzias sinensis</name>
    <name type="common">Chinese medaka</name>
    <dbReference type="NCBI Taxonomy" id="183150"/>
    <lineage>
        <taxon>Eukaryota</taxon>
        <taxon>Metazoa</taxon>
        <taxon>Chordata</taxon>
        <taxon>Craniata</taxon>
        <taxon>Vertebrata</taxon>
        <taxon>Euteleostomi</taxon>
        <taxon>Actinopterygii</taxon>
        <taxon>Neopterygii</taxon>
        <taxon>Teleostei</taxon>
        <taxon>Neoteleostei</taxon>
        <taxon>Acanthomorphata</taxon>
        <taxon>Ovalentaria</taxon>
        <taxon>Atherinomorphae</taxon>
        <taxon>Beloniformes</taxon>
        <taxon>Adrianichthyidae</taxon>
        <taxon>Oryziinae</taxon>
        <taxon>Oryzias</taxon>
    </lineage>
</organism>
<dbReference type="GO" id="GO:0007160">
    <property type="term" value="P:cell-matrix adhesion"/>
    <property type="evidence" value="ECO:0007669"/>
    <property type="project" value="InterPro"/>
</dbReference>
<dbReference type="InterPro" id="IPR001299">
    <property type="entry name" value="Ependymin"/>
</dbReference>
<evidence type="ECO:0000256" key="1">
    <source>
        <dbReference type="ARBA" id="ARBA00010771"/>
    </source>
</evidence>
<name>A0A8C7YDE6_9TELE</name>
<protein>
    <submittedName>
        <fullName evidence="2">Uncharacterized protein</fullName>
    </submittedName>
</protein>
<evidence type="ECO:0000313" key="2">
    <source>
        <dbReference type="Ensembl" id="ENSOSIP00000025730.1"/>
    </source>
</evidence>
<dbReference type="GO" id="GO:0005764">
    <property type="term" value="C:lysosome"/>
    <property type="evidence" value="ECO:0007669"/>
    <property type="project" value="TreeGrafter"/>
</dbReference>
<dbReference type="PANTHER" id="PTHR10697">
    <property type="entry name" value="MAMMALIAN EPENDYMIN-RELATED PROTEIN 1"/>
    <property type="match status" value="1"/>
</dbReference>
<evidence type="ECO:0000313" key="3">
    <source>
        <dbReference type="Proteomes" id="UP000694383"/>
    </source>
</evidence>
<dbReference type="AlphaFoldDB" id="A0A8C7YDE6"/>
<accession>A0A8C7YDE6</accession>
<comment type="similarity">
    <text evidence="1">Belongs to the ependymin family.</text>
</comment>
<dbReference type="GO" id="GO:0005576">
    <property type="term" value="C:extracellular region"/>
    <property type="evidence" value="ECO:0007669"/>
    <property type="project" value="InterPro"/>
</dbReference>
<dbReference type="GeneTree" id="ENSGT00940000164430"/>
<dbReference type="PANTHER" id="PTHR10697:SF5">
    <property type="entry name" value="EPENDYMIN-RELATED"/>
    <property type="match status" value="1"/>
</dbReference>